<dbReference type="EMBL" id="BK016023">
    <property type="protein sequence ID" value="DAF90204.1"/>
    <property type="molecule type" value="Genomic_DNA"/>
</dbReference>
<evidence type="ECO:0000313" key="1">
    <source>
        <dbReference type="EMBL" id="DAF90204.1"/>
    </source>
</evidence>
<name>A0A8S5U6Y4_9CAUD</name>
<protein>
    <submittedName>
        <fullName evidence="1">Uncharacterized protein</fullName>
    </submittedName>
</protein>
<organism evidence="1">
    <name type="scientific">Myoviridae sp. ct3Oc10</name>
    <dbReference type="NCBI Taxonomy" id="2825025"/>
    <lineage>
        <taxon>Viruses</taxon>
        <taxon>Duplodnaviria</taxon>
        <taxon>Heunggongvirae</taxon>
        <taxon>Uroviricota</taxon>
        <taxon>Caudoviricetes</taxon>
    </lineage>
</organism>
<proteinExistence type="predicted"/>
<sequence length="149" mass="16844">MKKKTYTYNPEKIGEPGVDRMRFEIGDTMVEGEQETSALCNEEYEAIIAARKTWKRAKLAVLESIMRRFGMEVNTTVGPLKLEMQSRAEFWRKQYEQLKKECGADTVPTAGKASPESGTDGGHYFYGGMHDNAYAKTGGGERDLLFKTR</sequence>
<reference evidence="1" key="1">
    <citation type="journal article" date="2021" name="Proc. Natl. Acad. Sci. U.S.A.">
        <title>A Catalog of Tens of Thousands of Viruses from Human Metagenomes Reveals Hidden Associations with Chronic Diseases.</title>
        <authorList>
            <person name="Tisza M.J."/>
            <person name="Buck C.B."/>
        </authorList>
    </citation>
    <scope>NUCLEOTIDE SEQUENCE</scope>
    <source>
        <strain evidence="1">Ct3Oc10</strain>
    </source>
</reference>
<accession>A0A8S5U6Y4</accession>